<comment type="subcellular location">
    <subcellularLocation>
        <location evidence="1">Nucleus</location>
    </subcellularLocation>
</comment>
<keyword evidence="11" id="KW-1185">Reference proteome</keyword>
<dbReference type="PROSITE" id="PS00028">
    <property type="entry name" value="ZINC_FINGER_C2H2_1"/>
    <property type="match status" value="1"/>
</dbReference>
<dbReference type="GO" id="GO:0000122">
    <property type="term" value="P:negative regulation of transcription by RNA polymerase II"/>
    <property type="evidence" value="ECO:0007669"/>
    <property type="project" value="TreeGrafter"/>
</dbReference>
<evidence type="ECO:0000256" key="1">
    <source>
        <dbReference type="ARBA" id="ARBA00004123"/>
    </source>
</evidence>
<feature type="domain" description="C2H2-type" evidence="10">
    <location>
        <begin position="233"/>
        <end position="254"/>
    </location>
</feature>
<keyword evidence="8" id="KW-0804">Transcription</keyword>
<evidence type="ECO:0000256" key="8">
    <source>
        <dbReference type="ARBA" id="ARBA00023163"/>
    </source>
</evidence>
<name>A0A7E6EGW5_9MOLL</name>
<keyword evidence="7" id="KW-0805">Transcription regulation</keyword>
<dbReference type="RefSeq" id="XP_036354494.1">
    <property type="nucleotide sequence ID" value="XM_036498601.1"/>
</dbReference>
<dbReference type="KEGG" id="osn:118760969"/>
<keyword evidence="6" id="KW-0862">Zinc</keyword>
<dbReference type="SMART" id="SM00438">
    <property type="entry name" value="ZnF_NFX"/>
    <property type="match status" value="7"/>
</dbReference>
<evidence type="ECO:0000313" key="12">
    <source>
        <dbReference type="RefSeq" id="XP_036354494.1"/>
    </source>
</evidence>
<keyword evidence="5" id="KW-0863">Zinc-finger</keyword>
<evidence type="ECO:0000256" key="3">
    <source>
        <dbReference type="ARBA" id="ARBA00022723"/>
    </source>
</evidence>
<dbReference type="PANTHER" id="PTHR12360">
    <property type="entry name" value="NUCLEAR TRANSCRIPTION FACTOR, X-BOX BINDING 1 NFX1"/>
    <property type="match status" value="1"/>
</dbReference>
<evidence type="ECO:0000256" key="6">
    <source>
        <dbReference type="ARBA" id="ARBA00022833"/>
    </source>
</evidence>
<sequence>MGFVQQERHLALSLLQICSHYHSQYIQVYLYNIFRCFCGNVKDPVSTDWTAHSCGNICGRVGLCGHKCVLRCHPGACPPCPMSVQIHCFCGNTSKFDRCWRHNHTFSCQTGKCGKRLNCGVHYCQEICHPGDCRDCTEKMTVGLSISLIPDCFCGQESRQLECAYDQSGYSCEGVCSRYLSCGVHTCLEKCHPPTCQTCPLHIENLRTCVCGQTPIKELFNARTGVLECLPTCHKICGKPLKCDSNHFCHWMCHSGECPDHCEEGMSRIVCRCGKTVQDVSCREAVESFQCGTVCNTRKDCKRHTCHDKCCNLSTIYIRVVIHYCNEVCGRPLACNNHKCEEKCHSGKCKKCPYLSKWGHLLDTDELFCHCGGTVILPPTPCGTPPPTCSLPCSRPQECTIHPANHDCHPSGDCPPCNRRISATCYGGHKRKSFSCGDKCGKPLKCGIHFCQSTCHQVGHD</sequence>
<dbReference type="CDD" id="cd06008">
    <property type="entry name" value="NF-X1-zinc-finger"/>
    <property type="match status" value="1"/>
</dbReference>
<dbReference type="GO" id="GO:0005634">
    <property type="term" value="C:nucleus"/>
    <property type="evidence" value="ECO:0007669"/>
    <property type="project" value="UniProtKB-SubCell"/>
</dbReference>
<dbReference type="GO" id="GO:0000981">
    <property type="term" value="F:DNA-binding transcription factor activity, RNA polymerase II-specific"/>
    <property type="evidence" value="ECO:0007669"/>
    <property type="project" value="TreeGrafter"/>
</dbReference>
<dbReference type="AlphaFoldDB" id="A0A7E6EGW5"/>
<gene>
    <name evidence="12" type="primary">LOC118760969</name>
</gene>
<dbReference type="GO" id="GO:0000977">
    <property type="term" value="F:RNA polymerase II transcription regulatory region sequence-specific DNA binding"/>
    <property type="evidence" value="ECO:0007669"/>
    <property type="project" value="TreeGrafter"/>
</dbReference>
<keyword evidence="9" id="KW-0539">Nucleus</keyword>
<keyword evidence="4" id="KW-0677">Repeat</keyword>
<dbReference type="InterPro" id="IPR013087">
    <property type="entry name" value="Znf_C2H2_type"/>
</dbReference>
<dbReference type="PANTHER" id="PTHR12360:SF12">
    <property type="entry name" value="TRANSCRIPTIONAL REPRESSOR NF-X1"/>
    <property type="match status" value="1"/>
</dbReference>
<evidence type="ECO:0000256" key="5">
    <source>
        <dbReference type="ARBA" id="ARBA00022771"/>
    </source>
</evidence>
<dbReference type="Proteomes" id="UP000515154">
    <property type="component" value="Unplaced"/>
</dbReference>
<dbReference type="Pfam" id="PF01422">
    <property type="entry name" value="zf-NF-X1"/>
    <property type="match status" value="8"/>
</dbReference>
<organism evidence="11 12">
    <name type="scientific">Octopus sinensis</name>
    <name type="common">East Asian common octopus</name>
    <dbReference type="NCBI Taxonomy" id="2607531"/>
    <lineage>
        <taxon>Eukaryota</taxon>
        <taxon>Metazoa</taxon>
        <taxon>Spiralia</taxon>
        <taxon>Lophotrochozoa</taxon>
        <taxon>Mollusca</taxon>
        <taxon>Cephalopoda</taxon>
        <taxon>Coleoidea</taxon>
        <taxon>Octopodiformes</taxon>
        <taxon>Octopoda</taxon>
        <taxon>Incirrata</taxon>
        <taxon>Octopodidae</taxon>
        <taxon>Octopus</taxon>
    </lineage>
</organism>
<protein>
    <submittedName>
        <fullName evidence="12">Transcriptional repressor NF-X1 homolog</fullName>
    </submittedName>
</protein>
<accession>A0A7E6EGW5</accession>
<evidence type="ECO:0000256" key="4">
    <source>
        <dbReference type="ARBA" id="ARBA00022737"/>
    </source>
</evidence>
<dbReference type="InterPro" id="IPR000967">
    <property type="entry name" value="Znf_NFX1"/>
</dbReference>
<evidence type="ECO:0000256" key="9">
    <source>
        <dbReference type="ARBA" id="ARBA00023242"/>
    </source>
</evidence>
<evidence type="ECO:0000313" key="11">
    <source>
        <dbReference type="Proteomes" id="UP000515154"/>
    </source>
</evidence>
<dbReference type="GO" id="GO:0008270">
    <property type="term" value="F:zinc ion binding"/>
    <property type="evidence" value="ECO:0007669"/>
    <property type="project" value="UniProtKB-KW"/>
</dbReference>
<evidence type="ECO:0000259" key="10">
    <source>
        <dbReference type="PROSITE" id="PS00028"/>
    </source>
</evidence>
<reference evidence="12" key="1">
    <citation type="submission" date="2025-08" db="UniProtKB">
        <authorList>
            <consortium name="RefSeq"/>
        </authorList>
    </citation>
    <scope>IDENTIFICATION</scope>
</reference>
<comment type="similarity">
    <text evidence="2">Belongs to the NFX1 family.</text>
</comment>
<dbReference type="InterPro" id="IPR034078">
    <property type="entry name" value="NFX1_fam"/>
</dbReference>
<evidence type="ECO:0000256" key="2">
    <source>
        <dbReference type="ARBA" id="ARBA00007269"/>
    </source>
</evidence>
<keyword evidence="3" id="KW-0479">Metal-binding</keyword>
<evidence type="ECO:0000256" key="7">
    <source>
        <dbReference type="ARBA" id="ARBA00023015"/>
    </source>
</evidence>
<proteinExistence type="inferred from homology"/>